<gene>
    <name evidence="2" type="ORF">PRVXT_002322</name>
</gene>
<dbReference type="SUPFAM" id="SSF53067">
    <property type="entry name" value="Actin-like ATPase domain"/>
    <property type="match status" value="1"/>
</dbReference>
<protein>
    <submittedName>
        <fullName evidence="2">ROK family protein</fullName>
    </submittedName>
</protein>
<dbReference type="PANTHER" id="PTHR18964">
    <property type="entry name" value="ROK (REPRESSOR, ORF, KINASE) FAMILY"/>
    <property type="match status" value="1"/>
</dbReference>
<dbReference type="EMBL" id="CP158367">
    <property type="protein sequence ID" value="XBX74291.1"/>
    <property type="molecule type" value="Genomic_DNA"/>
</dbReference>
<reference evidence="2" key="1">
    <citation type="journal article" date="2013" name="Extremophiles">
        <title>Proteinivorax tanatarense gen. nov., sp. nov., an anaerobic, haloalkaliphilic, proteolytic bacterium isolated from a decaying algal bloom, and proposal of Proteinivoraceae fam. nov.</title>
        <authorList>
            <person name="Kevbrin V."/>
            <person name="Boltyanskaya Y."/>
            <person name="Zhilina T."/>
            <person name="Kolganova T."/>
            <person name="Lavrentjeva E."/>
            <person name="Kuznetsov B."/>
        </authorList>
    </citation>
    <scope>NUCLEOTIDE SEQUENCE</scope>
    <source>
        <strain evidence="2">Z-910T</strain>
    </source>
</reference>
<evidence type="ECO:0000256" key="1">
    <source>
        <dbReference type="ARBA" id="ARBA00006479"/>
    </source>
</evidence>
<dbReference type="InterPro" id="IPR000600">
    <property type="entry name" value="ROK"/>
</dbReference>
<name>A0AAU7VKC6_9FIRM</name>
<dbReference type="RefSeq" id="WP_350343045.1">
    <property type="nucleotide sequence ID" value="NZ_CP158367.1"/>
</dbReference>
<dbReference type="CDD" id="cd24152">
    <property type="entry name" value="ASKHA_NBD_ROK-like"/>
    <property type="match status" value="1"/>
</dbReference>
<dbReference type="Gene3D" id="3.30.420.40">
    <property type="match status" value="2"/>
</dbReference>
<dbReference type="InterPro" id="IPR043129">
    <property type="entry name" value="ATPase_NBD"/>
</dbReference>
<reference evidence="2" key="2">
    <citation type="submission" date="2024-06" db="EMBL/GenBank/DDBJ databases">
        <authorList>
            <person name="Petrova K.O."/>
            <person name="Toshchakov S.V."/>
            <person name="Boltjanskaja Y.V."/>
            <person name="Kevbrin V."/>
        </authorList>
    </citation>
    <scope>NUCLEOTIDE SEQUENCE</scope>
    <source>
        <strain evidence="2">Z-910T</strain>
    </source>
</reference>
<proteinExistence type="inferred from homology"/>
<evidence type="ECO:0000313" key="2">
    <source>
        <dbReference type="EMBL" id="XBX74291.1"/>
    </source>
</evidence>
<dbReference type="PANTHER" id="PTHR18964:SF170">
    <property type="entry name" value="SUGAR KINASE"/>
    <property type="match status" value="1"/>
</dbReference>
<organism evidence="2">
    <name type="scientific">Proteinivorax tanatarense</name>
    <dbReference type="NCBI Taxonomy" id="1260629"/>
    <lineage>
        <taxon>Bacteria</taxon>
        <taxon>Bacillati</taxon>
        <taxon>Bacillota</taxon>
        <taxon>Clostridia</taxon>
        <taxon>Eubacteriales</taxon>
        <taxon>Proteinivoracaceae</taxon>
        <taxon>Proteinivorax</taxon>
    </lineage>
</organism>
<dbReference type="AlphaFoldDB" id="A0AAU7VKC6"/>
<accession>A0AAU7VKC6</accession>
<sequence length="298" mass="32799">MKNYMAFDLGGTNLKYGVVNQHGEIVDKGITPTPRKDIKDLIDLMGKLTKDFAAKYKIESVALSCPGTVDNKEGVIRGTSAIPYIHGPNIKEILGAKTKLKVYMENDANCAALAELWQGVARECKDVLFIICGTGIGGAVIKNKQLHVGQNLHGGEFGYMLAEKDFKKGKFKNWSEVASTNALIENVAQRKQIKSCQLDGVEVFKLAAKNDKECLEAIDEWYMQLAVGIYNLQYIYDPEMIIVGGAISARDDLDKQISQRLKTILDKLGYAEVMPNVKRCALKNDANLIGAVYGALNC</sequence>
<comment type="similarity">
    <text evidence="1">Belongs to the ROK (NagC/XylR) family.</text>
</comment>
<dbReference type="Pfam" id="PF00480">
    <property type="entry name" value="ROK"/>
    <property type="match status" value="1"/>
</dbReference>